<protein>
    <submittedName>
        <fullName evidence="1">Uncharacterized protein</fullName>
    </submittedName>
</protein>
<gene>
    <name evidence="1" type="ORF">SRB5_65380</name>
</gene>
<dbReference type="Pfam" id="PF14433">
    <property type="entry name" value="SUKH-3"/>
    <property type="match status" value="1"/>
</dbReference>
<evidence type="ECO:0000313" key="1">
    <source>
        <dbReference type="EMBL" id="MQY16340.1"/>
    </source>
</evidence>
<name>A0A7K0CSC8_9ACTN</name>
<organism evidence="1 2">
    <name type="scientific">Streptomyces smaragdinus</name>
    <dbReference type="NCBI Taxonomy" id="2585196"/>
    <lineage>
        <taxon>Bacteria</taxon>
        <taxon>Bacillati</taxon>
        <taxon>Actinomycetota</taxon>
        <taxon>Actinomycetes</taxon>
        <taxon>Kitasatosporales</taxon>
        <taxon>Streptomycetaceae</taxon>
        <taxon>Streptomyces</taxon>
    </lineage>
</organism>
<dbReference type="Proteomes" id="UP000466345">
    <property type="component" value="Unassembled WGS sequence"/>
</dbReference>
<accession>A0A7K0CSC8</accession>
<dbReference type="EMBL" id="WEGJ01000052">
    <property type="protein sequence ID" value="MQY16340.1"/>
    <property type="molecule type" value="Genomic_DNA"/>
</dbReference>
<proteinExistence type="predicted"/>
<dbReference type="InterPro" id="IPR025850">
    <property type="entry name" value="SUKH-3"/>
</dbReference>
<comment type="caution">
    <text evidence="1">The sequence shown here is derived from an EMBL/GenBank/DDBJ whole genome shotgun (WGS) entry which is preliminary data.</text>
</comment>
<dbReference type="RefSeq" id="WP_194293102.1">
    <property type="nucleotide sequence ID" value="NZ_WEGJ01000052.1"/>
</dbReference>
<dbReference type="AlphaFoldDB" id="A0A7K0CSC8"/>
<evidence type="ECO:0000313" key="2">
    <source>
        <dbReference type="Proteomes" id="UP000466345"/>
    </source>
</evidence>
<reference evidence="1 2" key="1">
    <citation type="submission" date="2019-10" db="EMBL/GenBank/DDBJ databases">
        <title>Streptomyces smaragdinus sp. nov. and Streptomyces fabii sp. nov., isolated from the gut of fungus growing-termite Macrotermes natalensis.</title>
        <authorList>
            <person name="Schwitalla J."/>
            <person name="Benndorf R."/>
            <person name="Martin K."/>
            <person name="De Beer W."/>
            <person name="Kaster A.-K."/>
            <person name="Vollmers J."/>
            <person name="Poulsen M."/>
            <person name="Beemelmanns C."/>
        </authorList>
    </citation>
    <scope>NUCLEOTIDE SEQUENCE [LARGE SCALE GENOMIC DNA]</scope>
    <source>
        <strain evidence="1 2">RB5</strain>
    </source>
</reference>
<sequence>MSAVLRAAGWEPGRDRRRDALGAVARTVSLVPRTGSGDGWTSFPAAQAALREFHGLDVPAAEPGAQVPATGCTVDPALAAHSFHTLGELGTALGVRLFPFGATGNGGRLAVDEEGRLLGVNQGGWWLYGDTVRAGLEHLATGVTPVPLRPRRHTWRLARVPGADTATDVAQTAMVLVYVLHKAAVYDTVTVHGRTTTLHGLGAPVLDEDIPLHGSLEDSAGALAARATTDAGLEVALTPLAPPGAPRPLAEVSATVTGGGHRSRDHVTVTLTTGAGACVGAAARAVDAAVAEVEAYAGRRG</sequence>
<keyword evidence="2" id="KW-1185">Reference proteome</keyword>